<dbReference type="PANTHER" id="PTHR34410">
    <property type="entry name" value="INTRON-ENCODED HOMING ENDONUCLEASE, PUTATIVE-RELATED"/>
    <property type="match status" value="1"/>
</dbReference>
<evidence type="ECO:0000313" key="1">
    <source>
        <dbReference type="EMBL" id="THF98386.1"/>
    </source>
</evidence>
<reference evidence="1 2" key="1">
    <citation type="journal article" date="2018" name="Proc. Natl. Acad. Sci. U.S.A.">
        <title>Draft genome sequence of Camellia sinensis var. sinensis provides insights into the evolution of the tea genome and tea quality.</title>
        <authorList>
            <person name="Wei C."/>
            <person name="Yang H."/>
            <person name="Wang S."/>
            <person name="Zhao J."/>
            <person name="Liu C."/>
            <person name="Gao L."/>
            <person name="Xia E."/>
            <person name="Lu Y."/>
            <person name="Tai Y."/>
            <person name="She G."/>
            <person name="Sun J."/>
            <person name="Cao H."/>
            <person name="Tong W."/>
            <person name="Gao Q."/>
            <person name="Li Y."/>
            <person name="Deng W."/>
            <person name="Jiang X."/>
            <person name="Wang W."/>
            <person name="Chen Q."/>
            <person name="Zhang S."/>
            <person name="Li H."/>
            <person name="Wu J."/>
            <person name="Wang P."/>
            <person name="Li P."/>
            <person name="Shi C."/>
            <person name="Zheng F."/>
            <person name="Jian J."/>
            <person name="Huang B."/>
            <person name="Shan D."/>
            <person name="Shi M."/>
            <person name="Fang C."/>
            <person name="Yue Y."/>
            <person name="Li F."/>
            <person name="Li D."/>
            <person name="Wei S."/>
            <person name="Han B."/>
            <person name="Jiang C."/>
            <person name="Yin Y."/>
            <person name="Xia T."/>
            <person name="Zhang Z."/>
            <person name="Bennetzen J.L."/>
            <person name="Zhao S."/>
            <person name="Wan X."/>
        </authorList>
    </citation>
    <scope>NUCLEOTIDE SEQUENCE [LARGE SCALE GENOMIC DNA]</scope>
    <source>
        <strain evidence="2">cv. Shuchazao</strain>
        <tissue evidence="1">Leaf</tissue>
    </source>
</reference>
<protein>
    <submittedName>
        <fullName evidence="1">Uncharacterized protein</fullName>
    </submittedName>
</protein>
<dbReference type="Proteomes" id="UP000306102">
    <property type="component" value="Unassembled WGS sequence"/>
</dbReference>
<gene>
    <name evidence="1" type="ORF">TEA_018459</name>
</gene>
<organism evidence="1 2">
    <name type="scientific">Camellia sinensis var. sinensis</name>
    <name type="common">China tea</name>
    <dbReference type="NCBI Taxonomy" id="542762"/>
    <lineage>
        <taxon>Eukaryota</taxon>
        <taxon>Viridiplantae</taxon>
        <taxon>Streptophyta</taxon>
        <taxon>Embryophyta</taxon>
        <taxon>Tracheophyta</taxon>
        <taxon>Spermatophyta</taxon>
        <taxon>Magnoliopsida</taxon>
        <taxon>eudicotyledons</taxon>
        <taxon>Gunneridae</taxon>
        <taxon>Pentapetalae</taxon>
        <taxon>asterids</taxon>
        <taxon>Ericales</taxon>
        <taxon>Theaceae</taxon>
        <taxon>Camellia</taxon>
    </lineage>
</organism>
<comment type="caution">
    <text evidence="1">The sequence shown here is derived from an EMBL/GenBank/DDBJ whole genome shotgun (WGS) entry which is preliminary data.</text>
</comment>
<accession>A0A4V3WJU8</accession>
<evidence type="ECO:0000313" key="2">
    <source>
        <dbReference type="Proteomes" id="UP000306102"/>
    </source>
</evidence>
<dbReference type="EMBL" id="SDRB02012221">
    <property type="protein sequence ID" value="THF98386.1"/>
    <property type="molecule type" value="Genomic_DNA"/>
</dbReference>
<proteinExistence type="predicted"/>
<keyword evidence="2" id="KW-1185">Reference proteome</keyword>
<sequence>MLMPWPAACLATASSSSMACHATALAISMPCHGLVQQHGIPRPWPAAYHATATANMPSHGLVACAFLVEACCEKYVPQKLPVAFVICIHANRCLLGFSKSNSTGAFLHVPRVIAFRLSSTHLRVACASLVEGALLKACPLANSTGAFLHVPRVNVFRLSSTRLRVACASLVEGALRKAFALTGACSASLNVFSRSSGFLVLRGVICFGRLRTPLVHSSSSSVGFLQWKVPCEKHVPWVIAISLALTCEQAVYAFQVKACCEKYVPQKFCTLPLLPAVALNGACSASQNVLARSSGFLVIRGVIRFGRLRTPLVHSSSSSVGFLQVACTFPSGKGPCEKLCPSVNCRSLPALPQWKVPCEKHVPRVIAISLALTCERATYAFQVEACCEKYVPLKFCTLPLLPAVALTGACSASLNVLARSSGILVLRGVIRFGRLRTPLVHSSSFVLGDKILPSASRGFLCCLPKEKEFGPYCVPIFASPPRGVGGTPKYLPCSVLSSHVAVSVAWPAGSYARALGFGALCGWILGWVDRSTSGVHRSSRPFCRRCAPGLNWPGRASGAVTLKKLECSKQAYALDTLAWDNIIGFRSYYVGLRDRTFAKDVFINQQRKLSARRRSDTVLVSTINDADQGSADVTFRTPLAPYEKSKFLGSGGSMVARLKLKGIDGRAPPGVEPAA</sequence>
<name>A0A4V3WJU8_CAMSN</name>
<dbReference type="PANTHER" id="PTHR34410:SF2">
    <property type="entry name" value="RRNA INTRON-ENCODED HOMING ENDONUCLEASE"/>
    <property type="match status" value="1"/>
</dbReference>
<dbReference type="AlphaFoldDB" id="A0A4V3WJU8"/>